<name>A0A7C8FN13_9ACTN</name>
<accession>A0A7C8FN13</accession>
<feature type="domain" description="4Fe-4S ferredoxin-type" evidence="5">
    <location>
        <begin position="21"/>
        <end position="49"/>
    </location>
</feature>
<dbReference type="PROSITE" id="PS51379">
    <property type="entry name" value="4FE4S_FER_2"/>
    <property type="match status" value="4"/>
</dbReference>
<keyword evidence="2" id="KW-0479">Metal-binding</keyword>
<evidence type="ECO:0000259" key="5">
    <source>
        <dbReference type="PROSITE" id="PS51379"/>
    </source>
</evidence>
<feature type="domain" description="4Fe-4S ferredoxin-type" evidence="5">
    <location>
        <begin position="50"/>
        <end position="79"/>
    </location>
</feature>
<keyword evidence="7" id="KW-1185">Reference proteome</keyword>
<dbReference type="RefSeq" id="WP_151431515.1">
    <property type="nucleotide sequence ID" value="NZ_JANJZI010000008.1"/>
</dbReference>
<evidence type="ECO:0000313" key="6">
    <source>
        <dbReference type="EMBL" id="KAB1642335.1"/>
    </source>
</evidence>
<keyword evidence="3" id="KW-0408">Iron</keyword>
<keyword evidence="4" id="KW-0411">Iron-sulfur</keyword>
<sequence length="435" mass="45857">MDNILGLFEKLESQSLRVQPNRCVVVRNRNATCRRCAAACPTGAIAVEGNDLMIAPEQCVGCGTCATVCPTAALEAQKPDDKELLKAAVAAMQANDGVAVIIDEAMRAAAEGRCDPGKVAVVKHLGRVDESLIAVLAAGGASSIVLVAGPAAAEKAATGTVGDSVADGAEGEARASQTAEADAAEASVETGVEAVADETAQRVRDTAALLLETWGSDAAVKLTGKLPRSVRLAEPAEFDTGRRGFFSAMRDEARAAATITAEHVVREKLGMEEPEEPVFVKVSDDGTLPHFLPERRGRLLLALSNMGEPADVMIDTPLFGHVIIDGERCTSCQMCATFCPTEAIHKFGDAATAAETGKPFGIDHYTGRCVQCHCCEDICPTGALTLSTDVFAADVTRRGRSERIEMRPRKYQVSSPKSIVNAMSDLLGVPNVYER</sequence>
<feature type="domain" description="4Fe-4S ferredoxin-type" evidence="5">
    <location>
        <begin position="357"/>
        <end position="389"/>
    </location>
</feature>
<dbReference type="PANTHER" id="PTHR43687:SF1">
    <property type="entry name" value="FERREDOXIN III"/>
    <property type="match status" value="1"/>
</dbReference>
<dbReference type="PANTHER" id="PTHR43687">
    <property type="entry name" value="ADENYLYLSULFATE REDUCTASE, BETA SUBUNIT"/>
    <property type="match status" value="1"/>
</dbReference>
<keyword evidence="1" id="KW-0004">4Fe-4S</keyword>
<evidence type="ECO:0000256" key="4">
    <source>
        <dbReference type="ARBA" id="ARBA00023014"/>
    </source>
</evidence>
<organism evidence="6 7">
    <name type="scientific">Adlercreutzia muris</name>
    <dbReference type="NCBI Taxonomy" id="1796610"/>
    <lineage>
        <taxon>Bacteria</taxon>
        <taxon>Bacillati</taxon>
        <taxon>Actinomycetota</taxon>
        <taxon>Coriobacteriia</taxon>
        <taxon>Eggerthellales</taxon>
        <taxon>Eggerthellaceae</taxon>
        <taxon>Adlercreutzia</taxon>
    </lineage>
</organism>
<dbReference type="EMBL" id="WAJS01000031">
    <property type="protein sequence ID" value="KAB1642335.1"/>
    <property type="molecule type" value="Genomic_DNA"/>
</dbReference>
<dbReference type="Proteomes" id="UP000479639">
    <property type="component" value="Unassembled WGS sequence"/>
</dbReference>
<evidence type="ECO:0000313" key="7">
    <source>
        <dbReference type="Proteomes" id="UP000479639"/>
    </source>
</evidence>
<dbReference type="Gene3D" id="3.30.70.3270">
    <property type="match status" value="1"/>
</dbReference>
<dbReference type="PROSITE" id="PS00198">
    <property type="entry name" value="4FE4S_FER_1"/>
    <property type="match status" value="3"/>
</dbReference>
<dbReference type="GO" id="GO:0046872">
    <property type="term" value="F:metal ion binding"/>
    <property type="evidence" value="ECO:0007669"/>
    <property type="project" value="UniProtKB-KW"/>
</dbReference>
<dbReference type="Pfam" id="PF12838">
    <property type="entry name" value="Fer4_7"/>
    <property type="match status" value="2"/>
</dbReference>
<protein>
    <submittedName>
        <fullName evidence="6">4Fe-4S dicluster domain-containing protein</fullName>
    </submittedName>
</protein>
<feature type="domain" description="4Fe-4S ferredoxin-type" evidence="5">
    <location>
        <begin position="320"/>
        <end position="350"/>
    </location>
</feature>
<dbReference type="InterPro" id="IPR017900">
    <property type="entry name" value="4Fe4S_Fe_S_CS"/>
</dbReference>
<dbReference type="GO" id="GO:0051539">
    <property type="term" value="F:4 iron, 4 sulfur cluster binding"/>
    <property type="evidence" value="ECO:0007669"/>
    <property type="project" value="UniProtKB-KW"/>
</dbReference>
<dbReference type="InterPro" id="IPR050572">
    <property type="entry name" value="Fe-S_Ferredoxin"/>
</dbReference>
<reference evidence="6 7" key="1">
    <citation type="submission" date="2019-09" db="EMBL/GenBank/DDBJ databases">
        <title>Whole genome shotgun sequencing (WGS) of Ellagibacter isourolithinifaciens DSM 104140(T) and Adlercreutzia muris DSM 29508(T).</title>
        <authorList>
            <person name="Stoll D.A."/>
            <person name="Danylec N."/>
            <person name="Huch M."/>
        </authorList>
    </citation>
    <scope>NUCLEOTIDE SEQUENCE [LARGE SCALE GENOMIC DNA]</scope>
    <source>
        <strain evidence="6 7">DSM 29508</strain>
    </source>
</reference>
<dbReference type="AlphaFoldDB" id="A0A7C8FN13"/>
<evidence type="ECO:0000256" key="2">
    <source>
        <dbReference type="ARBA" id="ARBA00022723"/>
    </source>
</evidence>
<evidence type="ECO:0000256" key="1">
    <source>
        <dbReference type="ARBA" id="ARBA00022485"/>
    </source>
</evidence>
<comment type="caution">
    <text evidence="6">The sequence shown here is derived from an EMBL/GenBank/DDBJ whole genome shotgun (WGS) entry which is preliminary data.</text>
</comment>
<evidence type="ECO:0000256" key="3">
    <source>
        <dbReference type="ARBA" id="ARBA00023004"/>
    </source>
</evidence>
<dbReference type="SUPFAM" id="SSF54862">
    <property type="entry name" value="4Fe-4S ferredoxins"/>
    <property type="match status" value="2"/>
</dbReference>
<proteinExistence type="predicted"/>
<dbReference type="Gene3D" id="3.30.70.20">
    <property type="match status" value="1"/>
</dbReference>
<gene>
    <name evidence="6" type="ORF">F8D48_09330</name>
</gene>
<dbReference type="InterPro" id="IPR017896">
    <property type="entry name" value="4Fe4S_Fe-S-bd"/>
</dbReference>